<feature type="region of interest" description="SAW" evidence="3">
    <location>
        <begin position="42"/>
        <end position="116"/>
    </location>
</feature>
<dbReference type="OrthoDB" id="1861598at2759"/>
<gene>
    <name evidence="4" type="ORF">OLEA9_A103029</name>
</gene>
<dbReference type="EMBL" id="CACTIH010000191">
    <property type="protein sequence ID" value="CAA2956569.1"/>
    <property type="molecule type" value="Genomic_DNA"/>
</dbReference>
<evidence type="ECO:0000256" key="3">
    <source>
        <dbReference type="PROSITE-ProRule" id="PRU01191"/>
    </source>
</evidence>
<name>A0A8S0PUJ3_OLEEU</name>
<dbReference type="Pfam" id="PF03514">
    <property type="entry name" value="GRAS"/>
    <property type="match status" value="1"/>
</dbReference>
<comment type="caution">
    <text evidence="4">The sequence shown here is derived from an EMBL/GenBank/DDBJ whole genome shotgun (WGS) entry which is preliminary data.</text>
</comment>
<keyword evidence="5" id="KW-1185">Reference proteome</keyword>
<dbReference type="Proteomes" id="UP000594638">
    <property type="component" value="Unassembled WGS sequence"/>
</dbReference>
<reference evidence="4 5" key="1">
    <citation type="submission" date="2019-12" db="EMBL/GenBank/DDBJ databases">
        <authorList>
            <person name="Alioto T."/>
            <person name="Alioto T."/>
            <person name="Gomez Garrido J."/>
        </authorList>
    </citation>
    <scope>NUCLEOTIDE SEQUENCE [LARGE SCALE GENOMIC DNA]</scope>
</reference>
<protein>
    <submittedName>
        <fullName evidence="4">DELLA RGL1-like</fullName>
    </submittedName>
</protein>
<dbReference type="InterPro" id="IPR005202">
    <property type="entry name" value="TF_GRAS"/>
</dbReference>
<keyword evidence="2" id="KW-0804">Transcription</keyword>
<dbReference type="Gramene" id="OE9A103029T1">
    <property type="protein sequence ID" value="OE9A103029C1"/>
    <property type="gene ID" value="OE9A103029"/>
</dbReference>
<evidence type="ECO:0000256" key="1">
    <source>
        <dbReference type="ARBA" id="ARBA00023015"/>
    </source>
</evidence>
<dbReference type="PANTHER" id="PTHR31636">
    <property type="entry name" value="OSJNBA0084A10.13 PROTEIN-RELATED"/>
    <property type="match status" value="1"/>
</dbReference>
<dbReference type="PROSITE" id="PS50985">
    <property type="entry name" value="GRAS"/>
    <property type="match status" value="1"/>
</dbReference>
<accession>A0A8S0PUJ3</accession>
<proteinExistence type="inferred from homology"/>
<keyword evidence="1" id="KW-0805">Transcription regulation</keyword>
<evidence type="ECO:0000313" key="5">
    <source>
        <dbReference type="Proteomes" id="UP000594638"/>
    </source>
</evidence>
<dbReference type="AlphaFoldDB" id="A0A8S0PUJ3"/>
<sequence>MEALHYYSAILDSPDAMLPKYDTKRAKMEQYYFVEEIKNIVSYEGLGRMEKHERVDQWRRRISQAGFQPAQLKMFAQAKQWLNNGIACEGYTIVEKKGCLVLGWKSKLIVTAFLLEMLKIISFSKLYVGLNREGLESRRDERHERSSGKFHEQKDQVAVELILSVQFVNLRILGQILAMPNIIIIRCGNAYVMMPNQIKVLLEAMQMRLVASKAAAEALEEATATVLIVRSLSYEDVAGTYKSCLLDREQEKPLLINQANIRLSLLQVVLAILIYS</sequence>
<comment type="similarity">
    <text evidence="3">Belongs to the GRAS family.</text>
</comment>
<comment type="caution">
    <text evidence="3">Lacks conserved residue(s) required for the propagation of feature annotation.</text>
</comment>
<evidence type="ECO:0000256" key="2">
    <source>
        <dbReference type="ARBA" id="ARBA00023163"/>
    </source>
</evidence>
<evidence type="ECO:0000313" key="4">
    <source>
        <dbReference type="EMBL" id="CAA2956569.1"/>
    </source>
</evidence>
<organism evidence="4 5">
    <name type="scientific">Olea europaea subsp. europaea</name>
    <dbReference type="NCBI Taxonomy" id="158383"/>
    <lineage>
        <taxon>Eukaryota</taxon>
        <taxon>Viridiplantae</taxon>
        <taxon>Streptophyta</taxon>
        <taxon>Embryophyta</taxon>
        <taxon>Tracheophyta</taxon>
        <taxon>Spermatophyta</taxon>
        <taxon>Magnoliopsida</taxon>
        <taxon>eudicotyledons</taxon>
        <taxon>Gunneridae</taxon>
        <taxon>Pentapetalae</taxon>
        <taxon>asterids</taxon>
        <taxon>lamiids</taxon>
        <taxon>Lamiales</taxon>
        <taxon>Oleaceae</taxon>
        <taxon>Oleeae</taxon>
        <taxon>Olea</taxon>
    </lineage>
</organism>